<dbReference type="RefSeq" id="WP_326299095.1">
    <property type="nucleotide sequence ID" value="NZ_JAYLLH010000034.1"/>
</dbReference>
<sequence length="87" mass="9692">MTETPENRLKRLTMRSMRRGIKEMDIILSRYAAARLSSMSGAELDAYEALLSENDQDLYQWVSGQIPAPDALAPMIADISEVAFAAK</sequence>
<proteinExistence type="inferred from homology"/>
<dbReference type="Proteomes" id="UP001348149">
    <property type="component" value="Unassembled WGS sequence"/>
</dbReference>
<evidence type="ECO:0000256" key="2">
    <source>
        <dbReference type="ARBA" id="ARBA00019418"/>
    </source>
</evidence>
<evidence type="ECO:0000256" key="1">
    <source>
        <dbReference type="ARBA" id="ARBA00008571"/>
    </source>
</evidence>
<organism evidence="4 5">
    <name type="scientific">Mesobacterium hydrothermale</name>
    <dbReference type="NCBI Taxonomy" id="3111907"/>
    <lineage>
        <taxon>Bacteria</taxon>
        <taxon>Pseudomonadati</taxon>
        <taxon>Pseudomonadota</taxon>
        <taxon>Alphaproteobacteria</taxon>
        <taxon>Rhodobacterales</taxon>
        <taxon>Roseobacteraceae</taxon>
        <taxon>Mesobacterium</taxon>
    </lineage>
</organism>
<evidence type="ECO:0000313" key="5">
    <source>
        <dbReference type="Proteomes" id="UP001348149"/>
    </source>
</evidence>
<dbReference type="PANTHER" id="PTHR12469">
    <property type="entry name" value="PROTEIN EMI5 HOMOLOG, MITOCHONDRIAL"/>
    <property type="match status" value="1"/>
</dbReference>
<evidence type="ECO:0000313" key="4">
    <source>
        <dbReference type="EMBL" id="MEC3863024.1"/>
    </source>
</evidence>
<gene>
    <name evidence="4" type="ORF">VK792_17150</name>
</gene>
<dbReference type="InterPro" id="IPR036714">
    <property type="entry name" value="SDH_sf"/>
</dbReference>
<dbReference type="InterPro" id="IPR005631">
    <property type="entry name" value="SDH"/>
</dbReference>
<reference evidence="4 5" key="1">
    <citation type="submission" date="2024-01" db="EMBL/GenBank/DDBJ databases">
        <title>Mesobacterium rodlantinim sp. nov., isolated from shallow sea hydrothermal systems off Kueishantao Island.</title>
        <authorList>
            <person name="Su Z."/>
            <person name="Tang K."/>
        </authorList>
    </citation>
    <scope>NUCLEOTIDE SEQUENCE [LARGE SCALE GENOMIC DNA]</scope>
    <source>
        <strain evidence="4 5">TK19101</strain>
    </source>
</reference>
<dbReference type="PANTHER" id="PTHR12469:SF2">
    <property type="entry name" value="SUCCINATE DEHYDROGENASE ASSEMBLY FACTOR 2, MITOCHONDRIAL"/>
    <property type="match status" value="1"/>
</dbReference>
<keyword evidence="3" id="KW-0143">Chaperone</keyword>
<protein>
    <recommendedName>
        <fullName evidence="2">FAD assembly factor SdhE</fullName>
    </recommendedName>
</protein>
<dbReference type="SUPFAM" id="SSF109910">
    <property type="entry name" value="YgfY-like"/>
    <property type="match status" value="1"/>
</dbReference>
<comment type="caution">
    <text evidence="4">The sequence shown here is derived from an EMBL/GenBank/DDBJ whole genome shotgun (WGS) entry which is preliminary data.</text>
</comment>
<dbReference type="EMBL" id="JAYLLH010000034">
    <property type="protein sequence ID" value="MEC3863024.1"/>
    <property type="molecule type" value="Genomic_DNA"/>
</dbReference>
<accession>A0ABU6HKN9</accession>
<name>A0ABU6HKN9_9RHOB</name>
<dbReference type="Gene3D" id="1.10.150.250">
    <property type="entry name" value="Flavinator of succinate dehydrogenase"/>
    <property type="match status" value="1"/>
</dbReference>
<dbReference type="Pfam" id="PF03937">
    <property type="entry name" value="Sdh5"/>
    <property type="match status" value="1"/>
</dbReference>
<evidence type="ECO:0000256" key="3">
    <source>
        <dbReference type="ARBA" id="ARBA00023186"/>
    </source>
</evidence>
<keyword evidence="5" id="KW-1185">Reference proteome</keyword>
<comment type="similarity">
    <text evidence="1">Belongs to the SdhE FAD assembly factor family.</text>
</comment>